<keyword evidence="2" id="KW-1185">Reference proteome</keyword>
<accession>A0A916JMS3</accession>
<dbReference type="EMBL" id="OU015584">
    <property type="protein sequence ID" value="CAG5080862.1"/>
    <property type="molecule type" value="Genomic_DNA"/>
</dbReference>
<sequence length="424" mass="46893">MKQFVLIIALGVLFSSCRNGDETPPTITVDSPANMSTVAFGDVITVSGRATDEEALKSVKIELLYDNLAATDFSFEIIVNNDAYDFTKSFQLDDRHLPSATYLLKVSAIDKAGNRDAQFIELNYGELPQELLGIAMVDKASSSVYDLYFYDLNTVNFISSFTGNFQSLLADSYHLLIWLAGGSAGNLITYDLENDVVNWAQTPQLSFYPYFGNLHQMESDHNIAMVRGNSTAVTMDDEGIVNRTYSLNTSAEGGEIIEIEGYVIIEEIIGGSHYLSTFVKSTGSKVHQLLFNEDIIALKRRNKDEVFVITSENNACHFYQFDYLNNSTYEPHSIDPGSLFDLCVIDSDEVLLAHSGGLLRFTLGNNSMVNVSPDIATQLIYDHLSGIIYANVNNTIKLFDHLGNSGGNITTGINVTSFALYYNK</sequence>
<dbReference type="Proteomes" id="UP000683507">
    <property type="component" value="Chromosome"/>
</dbReference>
<protein>
    <submittedName>
        <fullName evidence="1">Uncharacterized protein</fullName>
    </submittedName>
</protein>
<gene>
    <name evidence="1" type="ORF">CRYO30217_01464</name>
</gene>
<dbReference type="Gene3D" id="2.60.40.10">
    <property type="entry name" value="Immunoglobulins"/>
    <property type="match status" value="1"/>
</dbReference>
<organism evidence="1 2">
    <name type="scientific">Parvicella tangerina</name>
    <dbReference type="NCBI Taxonomy" id="2829795"/>
    <lineage>
        <taxon>Bacteria</taxon>
        <taxon>Pseudomonadati</taxon>
        <taxon>Bacteroidota</taxon>
        <taxon>Flavobacteriia</taxon>
        <taxon>Flavobacteriales</taxon>
        <taxon>Parvicellaceae</taxon>
        <taxon>Parvicella</taxon>
    </lineage>
</organism>
<reference evidence="1" key="1">
    <citation type="submission" date="2021-04" db="EMBL/GenBank/DDBJ databases">
        <authorList>
            <person name="Rodrigo-Torres L."/>
            <person name="Arahal R. D."/>
            <person name="Lucena T."/>
        </authorList>
    </citation>
    <scope>NUCLEOTIDE SEQUENCE</scope>
    <source>
        <strain evidence="1">AS29M-1</strain>
    </source>
</reference>
<evidence type="ECO:0000313" key="1">
    <source>
        <dbReference type="EMBL" id="CAG5080862.1"/>
    </source>
</evidence>
<proteinExistence type="predicted"/>
<name>A0A916JMS3_9FLAO</name>
<evidence type="ECO:0000313" key="2">
    <source>
        <dbReference type="Proteomes" id="UP000683507"/>
    </source>
</evidence>
<dbReference type="KEGG" id="ptan:CRYO30217_01464"/>
<dbReference type="PROSITE" id="PS51257">
    <property type="entry name" value="PROKAR_LIPOPROTEIN"/>
    <property type="match status" value="1"/>
</dbReference>
<dbReference type="AlphaFoldDB" id="A0A916JMS3"/>
<dbReference type="RefSeq" id="WP_258541664.1">
    <property type="nucleotide sequence ID" value="NZ_OU015584.1"/>
</dbReference>
<dbReference type="InterPro" id="IPR013783">
    <property type="entry name" value="Ig-like_fold"/>
</dbReference>
<dbReference type="Pfam" id="PF17957">
    <property type="entry name" value="Big_7"/>
    <property type="match status" value="1"/>
</dbReference>